<dbReference type="EMBL" id="CP040602">
    <property type="protein sequence ID" value="QCU90415.1"/>
    <property type="molecule type" value="Genomic_DNA"/>
</dbReference>
<dbReference type="CDD" id="cd00130">
    <property type="entry name" value="PAS"/>
    <property type="match status" value="2"/>
</dbReference>
<sequence length="1057" mass="121534">MFVYFSIGKSMDTKTISHASDSHLDIATLDFLRRILFSQDSIEKQYIAICQFVGDQLQLSQVSLISLEGSMLRLINGSDKTPRPIEASADYIDHWHKHQTLFSTDIQSETLFSNQYQHHLKAGNIACLNQYLIDNKTRKLILSLENQSKPIQFSSRQQQFIEDIRQLLADILKREQQSLDTEKYRNLYSEFESAFDGSNYSIISTDSQGIIRSFNHGASLMLGYSAEEAIGKTPELFHDTQEVIKRAAELTVELNELIEPGFETFVAKTRRGEIEEREWTYIHKDGHRLPVLLSVSAIRDQNNEISGFLGIAIDISDRVLTSRAIREQEATYRLLYEASSDGIFLVHDGIIIDINPAAQHLFACKREQIIGQPPTRFFPQIQPNGDNSAEVAQQKIYAALNGKNQFFEWQHITYNGTPFDSEVTLNTFMVDDKVLLLGIIRDISERKRTQQELDNSRLSLIEKNRNLMLINRLSSQLQHLTNKQHVYLEVMNTIIEHIPIAKVGIYEVEEQNLVLKASCGLPQKIEEHLKTLDINNSLTGQALHNKDILITENISQDSPIIGQFNKEVIDANFQSAVVIPLYFNEQLLGSLNIFFEKQKNSFYHERELYETIGKTLSISMFNTHNMQAMQYLARHDSLTNLGNRSLFHHYFDKHIMQPGRRHATVILFDLDRFKEINDTLGHHIGDLLLQQIGPRIESALEGYQYLLCRLGGDEFTLLIENLLDDSQRIALAEKLHSSLRQAFFIDKMHLEIDSSFGVSIYPNDGTDSHALLRSADVAMYHAKTNHLGVSFYEREFDTNSPERLMLLADLNNAIKENQLVLFYQPKLNLQTQTVEGFEALIRWQHPERGLLFPDSFMPLAEVSDVIYPFTDHVIELAMQQQKQWLSEGKRYSVSVNISARNLMDERLYPHLKACLKKYKTPAELFELELTETALMQDPERAITILKRIATLNVKLSVDDFGTGYSSLAYLRRLPLNALKIDRVFVKDMLENDQDEIIVHSTIALAHNLKLQVIAEGVENLEIIERLQGINCDMVQGYFLSQPKPWKEMRQWLKDNNY</sequence>
<dbReference type="InterPro" id="IPR052155">
    <property type="entry name" value="Biofilm_reg_signaling"/>
</dbReference>
<dbReference type="NCBIfam" id="TIGR00254">
    <property type="entry name" value="GGDEF"/>
    <property type="match status" value="1"/>
</dbReference>
<evidence type="ECO:0000259" key="2">
    <source>
        <dbReference type="PROSITE" id="PS50113"/>
    </source>
</evidence>
<dbReference type="Pfam" id="PF13426">
    <property type="entry name" value="PAS_9"/>
    <property type="match status" value="2"/>
</dbReference>
<evidence type="ECO:0000259" key="1">
    <source>
        <dbReference type="PROSITE" id="PS50112"/>
    </source>
</evidence>
<dbReference type="InterPro" id="IPR000700">
    <property type="entry name" value="PAS-assoc_C"/>
</dbReference>
<dbReference type="Gene3D" id="3.30.70.270">
    <property type="match status" value="1"/>
</dbReference>
<dbReference type="SUPFAM" id="SSF55781">
    <property type="entry name" value="GAF domain-like"/>
    <property type="match status" value="1"/>
</dbReference>
<dbReference type="Gene3D" id="3.30.450.20">
    <property type="entry name" value="PAS domain"/>
    <property type="match status" value="2"/>
</dbReference>
<dbReference type="Gene3D" id="3.30.450.40">
    <property type="match status" value="1"/>
</dbReference>
<dbReference type="InterPro" id="IPR000160">
    <property type="entry name" value="GGDEF_dom"/>
</dbReference>
<dbReference type="InterPro" id="IPR001633">
    <property type="entry name" value="EAL_dom"/>
</dbReference>
<feature type="domain" description="PAC" evidence="2">
    <location>
        <begin position="275"/>
        <end position="327"/>
    </location>
</feature>
<dbReference type="Pfam" id="PF13185">
    <property type="entry name" value="GAF_2"/>
    <property type="match status" value="1"/>
</dbReference>
<dbReference type="PANTHER" id="PTHR44757:SF2">
    <property type="entry name" value="BIOFILM ARCHITECTURE MAINTENANCE PROTEIN MBAA"/>
    <property type="match status" value="1"/>
</dbReference>
<evidence type="ECO:0000313" key="6">
    <source>
        <dbReference type="Proteomes" id="UP000304864"/>
    </source>
</evidence>
<dbReference type="CDD" id="cd01948">
    <property type="entry name" value="EAL"/>
    <property type="match status" value="1"/>
</dbReference>
<keyword evidence="6" id="KW-1185">Reference proteome</keyword>
<reference evidence="5 6" key="1">
    <citation type="submission" date="2019-05" db="EMBL/GenBank/DDBJ databases">
        <title>Thiomicrorhabdus sediminis sp. nov, a novel sulfur-oxidizing bacterium isolated from coastal sediment.</title>
        <authorList>
            <person name="Liu X."/>
        </authorList>
    </citation>
    <scope>NUCLEOTIDE SEQUENCE [LARGE SCALE GENOMIC DNA]</scope>
    <source>
        <strain evidence="5 6">G1</strain>
    </source>
</reference>
<dbReference type="SMART" id="SM00091">
    <property type="entry name" value="PAS"/>
    <property type="match status" value="2"/>
</dbReference>
<dbReference type="InterPro" id="IPR043128">
    <property type="entry name" value="Rev_trsase/Diguanyl_cyclase"/>
</dbReference>
<accession>A0A4P9K5X6</accession>
<dbReference type="PROSITE" id="PS50113">
    <property type="entry name" value="PAC"/>
    <property type="match status" value="2"/>
</dbReference>
<dbReference type="PROSITE" id="PS50112">
    <property type="entry name" value="PAS"/>
    <property type="match status" value="1"/>
</dbReference>
<dbReference type="InterPro" id="IPR003018">
    <property type="entry name" value="GAF"/>
</dbReference>
<proteinExistence type="predicted"/>
<dbReference type="InterPro" id="IPR001610">
    <property type="entry name" value="PAC"/>
</dbReference>
<dbReference type="InterPro" id="IPR029787">
    <property type="entry name" value="Nucleotide_cyclase"/>
</dbReference>
<feature type="domain" description="EAL" evidence="3">
    <location>
        <begin position="803"/>
        <end position="1056"/>
    </location>
</feature>
<feature type="domain" description="GGDEF" evidence="4">
    <location>
        <begin position="661"/>
        <end position="794"/>
    </location>
</feature>
<dbReference type="PROSITE" id="PS50887">
    <property type="entry name" value="GGDEF"/>
    <property type="match status" value="1"/>
</dbReference>
<dbReference type="SUPFAM" id="SSF141868">
    <property type="entry name" value="EAL domain-like"/>
    <property type="match status" value="1"/>
</dbReference>
<dbReference type="InterPro" id="IPR035965">
    <property type="entry name" value="PAS-like_dom_sf"/>
</dbReference>
<dbReference type="InterPro" id="IPR035919">
    <property type="entry name" value="EAL_sf"/>
</dbReference>
<dbReference type="NCBIfam" id="TIGR00229">
    <property type="entry name" value="sensory_box"/>
    <property type="match status" value="2"/>
</dbReference>
<dbReference type="OrthoDB" id="9813913at2"/>
<dbReference type="PANTHER" id="PTHR44757">
    <property type="entry name" value="DIGUANYLATE CYCLASE DGCP"/>
    <property type="match status" value="1"/>
</dbReference>
<dbReference type="InterPro" id="IPR000014">
    <property type="entry name" value="PAS"/>
</dbReference>
<dbReference type="SMART" id="SM00086">
    <property type="entry name" value="PAC"/>
    <property type="match status" value="2"/>
</dbReference>
<evidence type="ECO:0000259" key="4">
    <source>
        <dbReference type="PROSITE" id="PS50887"/>
    </source>
</evidence>
<dbReference type="InterPro" id="IPR029016">
    <property type="entry name" value="GAF-like_dom_sf"/>
</dbReference>
<dbReference type="KEGG" id="thig:FE785_07115"/>
<dbReference type="Pfam" id="PF00990">
    <property type="entry name" value="GGDEF"/>
    <property type="match status" value="1"/>
</dbReference>
<dbReference type="SMART" id="SM00267">
    <property type="entry name" value="GGDEF"/>
    <property type="match status" value="1"/>
</dbReference>
<evidence type="ECO:0000313" key="5">
    <source>
        <dbReference type="EMBL" id="QCU90415.1"/>
    </source>
</evidence>
<dbReference type="SUPFAM" id="SSF55785">
    <property type="entry name" value="PYP-like sensor domain (PAS domain)"/>
    <property type="match status" value="2"/>
</dbReference>
<dbReference type="PROSITE" id="PS50883">
    <property type="entry name" value="EAL"/>
    <property type="match status" value="1"/>
</dbReference>
<dbReference type="Proteomes" id="UP000304864">
    <property type="component" value="Chromosome"/>
</dbReference>
<dbReference type="SUPFAM" id="SSF55073">
    <property type="entry name" value="Nucleotide cyclase"/>
    <property type="match status" value="1"/>
</dbReference>
<dbReference type="CDD" id="cd01949">
    <property type="entry name" value="GGDEF"/>
    <property type="match status" value="1"/>
</dbReference>
<feature type="domain" description="PAS" evidence="1">
    <location>
        <begin position="187"/>
        <end position="238"/>
    </location>
</feature>
<dbReference type="SMART" id="SM00052">
    <property type="entry name" value="EAL"/>
    <property type="match status" value="1"/>
</dbReference>
<name>A0A4P9K5X6_9GAMM</name>
<gene>
    <name evidence="5" type="ORF">FE785_07115</name>
</gene>
<feature type="domain" description="PAC" evidence="2">
    <location>
        <begin position="405"/>
        <end position="455"/>
    </location>
</feature>
<organism evidence="5 6">
    <name type="scientific">Thiomicrorhabdus sediminis</name>
    <dbReference type="NCBI Taxonomy" id="2580412"/>
    <lineage>
        <taxon>Bacteria</taxon>
        <taxon>Pseudomonadati</taxon>
        <taxon>Pseudomonadota</taxon>
        <taxon>Gammaproteobacteria</taxon>
        <taxon>Thiotrichales</taxon>
        <taxon>Piscirickettsiaceae</taxon>
        <taxon>Thiomicrorhabdus</taxon>
    </lineage>
</organism>
<protein>
    <submittedName>
        <fullName evidence="5">EAL domain-containing protein</fullName>
    </submittedName>
</protein>
<dbReference type="AlphaFoldDB" id="A0A4P9K5X6"/>
<evidence type="ECO:0000259" key="3">
    <source>
        <dbReference type="PROSITE" id="PS50883"/>
    </source>
</evidence>
<dbReference type="Gene3D" id="3.20.20.450">
    <property type="entry name" value="EAL domain"/>
    <property type="match status" value="1"/>
</dbReference>
<dbReference type="Pfam" id="PF00563">
    <property type="entry name" value="EAL"/>
    <property type="match status" value="1"/>
</dbReference>